<evidence type="ECO:0000313" key="4">
    <source>
        <dbReference type="Proteomes" id="UP000249447"/>
    </source>
</evidence>
<dbReference type="GO" id="GO:0016787">
    <property type="term" value="F:hydrolase activity"/>
    <property type="evidence" value="ECO:0007669"/>
    <property type="project" value="InterPro"/>
</dbReference>
<evidence type="ECO:0000313" key="3">
    <source>
        <dbReference type="EMBL" id="AWV07260.1"/>
    </source>
</evidence>
<dbReference type="SUPFAM" id="SSF56300">
    <property type="entry name" value="Metallo-dependent phosphatases"/>
    <property type="match status" value="1"/>
</dbReference>
<dbReference type="InterPro" id="IPR029052">
    <property type="entry name" value="Metallo-depent_PP-like"/>
</dbReference>
<dbReference type="EMBL" id="CP029843">
    <property type="protein sequence ID" value="AWV07260.1"/>
    <property type="molecule type" value="Genomic_DNA"/>
</dbReference>
<reference evidence="3 4" key="1">
    <citation type="submission" date="2018-05" db="EMBL/GenBank/DDBJ databases">
        <title>The complete genome of Lysobacter maris HZ9B, a marine bacterium antagonistic against terrestrial plant pathogens.</title>
        <authorList>
            <person name="Zhang X.-Q."/>
        </authorList>
    </citation>
    <scope>NUCLEOTIDE SEQUENCE [LARGE SCALE GENOMIC DNA]</scope>
    <source>
        <strain evidence="3 4">HZ9B</strain>
    </source>
</reference>
<evidence type="ECO:0000259" key="2">
    <source>
        <dbReference type="Pfam" id="PF00149"/>
    </source>
</evidence>
<dbReference type="Proteomes" id="UP000249447">
    <property type="component" value="Chromosome"/>
</dbReference>
<keyword evidence="1" id="KW-0812">Transmembrane</keyword>
<proteinExistence type="predicted"/>
<keyword evidence="4" id="KW-1185">Reference proteome</keyword>
<dbReference type="Pfam" id="PF00149">
    <property type="entry name" value="Metallophos"/>
    <property type="match status" value="1"/>
</dbReference>
<dbReference type="InterPro" id="IPR051158">
    <property type="entry name" value="Metallophosphoesterase_sf"/>
</dbReference>
<dbReference type="RefSeq" id="WP_111266359.1">
    <property type="nucleotide sequence ID" value="NZ_CP029843.1"/>
</dbReference>
<keyword evidence="1" id="KW-0472">Membrane</keyword>
<dbReference type="KEGG" id="lmb:C9I47_1559"/>
<dbReference type="InterPro" id="IPR004843">
    <property type="entry name" value="Calcineurin-like_PHP"/>
</dbReference>
<gene>
    <name evidence="3" type="ORF">C9I47_1559</name>
</gene>
<dbReference type="AlphaFoldDB" id="A0A2U9TGG4"/>
<dbReference type="OrthoDB" id="9780884at2"/>
<evidence type="ECO:0000256" key="1">
    <source>
        <dbReference type="SAM" id="Phobius"/>
    </source>
</evidence>
<organism evidence="3 4">
    <name type="scientific">Marilutibacter maris</name>
    <dbReference type="NCBI Taxonomy" id="1605891"/>
    <lineage>
        <taxon>Bacteria</taxon>
        <taxon>Pseudomonadati</taxon>
        <taxon>Pseudomonadota</taxon>
        <taxon>Gammaproteobacteria</taxon>
        <taxon>Lysobacterales</taxon>
        <taxon>Lysobacteraceae</taxon>
        <taxon>Marilutibacter</taxon>
    </lineage>
</organism>
<dbReference type="PANTHER" id="PTHR31302:SF0">
    <property type="entry name" value="TRANSMEMBRANE PROTEIN WITH METALLOPHOSPHOESTERASE DOMAIN"/>
    <property type="match status" value="1"/>
</dbReference>
<feature type="domain" description="Calcineurin-like phosphoesterase" evidence="2">
    <location>
        <begin position="74"/>
        <end position="234"/>
    </location>
</feature>
<dbReference type="Gene3D" id="3.60.21.10">
    <property type="match status" value="1"/>
</dbReference>
<protein>
    <recommendedName>
        <fullName evidence="2">Calcineurin-like phosphoesterase domain-containing protein</fullName>
    </recommendedName>
</protein>
<name>A0A2U9TGG4_9GAMM</name>
<accession>A0A2U9TGG4</accession>
<sequence>MDKLQIKQALFLGSYLALPVLAWLLWRLRRRQWRLLAGAASAALLVFVWARFVEPQLLVVRETTLAGTGARTSLALVSDIHLGVYKRRDYLESVVGRLNALPVDAVLIAGDLTYEPDGASLREMFAPLAAVRVPVYAVLGNHDQQAPGQDIDAELRAALAAHGVEVIEGRILPGPGGTRLAGLGDRWAGKDDPDFLKAAPATDRPTLVLAHNPDSAVELAPGDAALVLAGHTHGGQIRIPWLYPRVIPSAYGFDRGERLFETPQGTVRTFVTAGVGEVGLPMRLFNPPVIDVLHLRP</sequence>
<keyword evidence="1" id="KW-1133">Transmembrane helix</keyword>
<feature type="transmembrane region" description="Helical" evidence="1">
    <location>
        <begin position="33"/>
        <end position="52"/>
    </location>
</feature>
<feature type="transmembrane region" description="Helical" evidence="1">
    <location>
        <begin position="6"/>
        <end position="26"/>
    </location>
</feature>
<dbReference type="PANTHER" id="PTHR31302">
    <property type="entry name" value="TRANSMEMBRANE PROTEIN WITH METALLOPHOSPHOESTERASE DOMAIN-RELATED"/>
    <property type="match status" value="1"/>
</dbReference>